<dbReference type="Gene3D" id="2.150.10.10">
    <property type="entry name" value="Serralysin-like metalloprotease, C-terminal"/>
    <property type="match status" value="1"/>
</dbReference>
<keyword evidence="3" id="KW-1185">Reference proteome</keyword>
<evidence type="ECO:0000313" key="2">
    <source>
        <dbReference type="EMBL" id="SFL32605.1"/>
    </source>
</evidence>
<reference evidence="3" key="1">
    <citation type="submission" date="2016-10" db="EMBL/GenBank/DDBJ databases">
        <authorList>
            <person name="Varghese N."/>
            <person name="Submissions S."/>
        </authorList>
    </citation>
    <scope>NUCLEOTIDE SEQUENCE [LARGE SCALE GENOMIC DNA]</scope>
    <source>
        <strain evidence="3">CGMCC 1.7738</strain>
    </source>
</reference>
<feature type="region of interest" description="Disordered" evidence="1">
    <location>
        <begin position="1"/>
        <end position="32"/>
    </location>
</feature>
<evidence type="ECO:0000313" key="3">
    <source>
        <dbReference type="Proteomes" id="UP000199607"/>
    </source>
</evidence>
<gene>
    <name evidence="2" type="ORF">SAMN04487950_3366</name>
</gene>
<sequence>MTTHPDEADTADGETSSNREGELRTESASPTSRRSILAALAAAGLASVVGTGTASAQADLDKDGILSGRRNQVLGRFPVVAGGLENQALDSFAVVGGGRNNRAGSDGSDPNSAPYATVSGGLRNLAYQLAVVGGGRGNKATASRGCFVGYRGRFQGCLIWLVVLHILHLIRCPLFGRA</sequence>
<dbReference type="Proteomes" id="UP000199607">
    <property type="component" value="Unassembled WGS sequence"/>
</dbReference>
<name>A0A1I4GRK2_9EURY</name>
<dbReference type="InterPro" id="IPR006311">
    <property type="entry name" value="TAT_signal"/>
</dbReference>
<dbReference type="PROSITE" id="PS51318">
    <property type="entry name" value="TAT"/>
    <property type="match status" value="1"/>
</dbReference>
<dbReference type="AlphaFoldDB" id="A0A1I4GRK2"/>
<dbReference type="EMBL" id="FOTC01000004">
    <property type="protein sequence ID" value="SFL32605.1"/>
    <property type="molecule type" value="Genomic_DNA"/>
</dbReference>
<dbReference type="InterPro" id="IPR011049">
    <property type="entry name" value="Serralysin-like_metalloprot_C"/>
</dbReference>
<protein>
    <submittedName>
        <fullName evidence="2">Uncharacterized protein</fullName>
    </submittedName>
</protein>
<proteinExistence type="predicted"/>
<accession>A0A1I4GRK2</accession>
<evidence type="ECO:0000256" key="1">
    <source>
        <dbReference type="SAM" id="MobiDB-lite"/>
    </source>
</evidence>
<organism evidence="2 3">
    <name type="scientific">Halogranum rubrum</name>
    <dbReference type="NCBI Taxonomy" id="553466"/>
    <lineage>
        <taxon>Archaea</taxon>
        <taxon>Methanobacteriati</taxon>
        <taxon>Methanobacteriota</taxon>
        <taxon>Stenosarchaea group</taxon>
        <taxon>Halobacteria</taxon>
        <taxon>Halobacteriales</taxon>
        <taxon>Haloferacaceae</taxon>
    </lineage>
</organism>